<evidence type="ECO:0000313" key="2">
    <source>
        <dbReference type="Proteomes" id="UP000243217"/>
    </source>
</evidence>
<dbReference type="EMBL" id="JNBS01000126">
    <property type="protein sequence ID" value="OQS07743.1"/>
    <property type="molecule type" value="Genomic_DNA"/>
</dbReference>
<dbReference type="OrthoDB" id="2126698at2759"/>
<dbReference type="Proteomes" id="UP000243217">
    <property type="component" value="Unassembled WGS sequence"/>
</dbReference>
<comment type="caution">
    <text evidence="1">The sequence shown here is derived from an EMBL/GenBank/DDBJ whole genome shotgun (WGS) entry which is preliminary data.</text>
</comment>
<name>A0A1W0ABR8_9STRA</name>
<sequence>MKSLESSPLLPNHTLKSSVQQQAFHLIRLATPIFATYALEFLPGFVSVALVGHLDSPYTKEY</sequence>
<gene>
    <name evidence="1" type="ORF">THRCLA_20073</name>
</gene>
<organism evidence="1 2">
    <name type="scientific">Thraustotheca clavata</name>
    <dbReference type="NCBI Taxonomy" id="74557"/>
    <lineage>
        <taxon>Eukaryota</taxon>
        <taxon>Sar</taxon>
        <taxon>Stramenopiles</taxon>
        <taxon>Oomycota</taxon>
        <taxon>Saprolegniomycetes</taxon>
        <taxon>Saprolegniales</taxon>
        <taxon>Achlyaceae</taxon>
        <taxon>Thraustotheca</taxon>
    </lineage>
</organism>
<keyword evidence="2" id="KW-1185">Reference proteome</keyword>
<accession>A0A1W0ABR8</accession>
<feature type="non-terminal residue" evidence="1">
    <location>
        <position position="62"/>
    </location>
</feature>
<reference evidence="1 2" key="1">
    <citation type="journal article" date="2014" name="Genome Biol. Evol.">
        <title>The secreted proteins of Achlya hypogyna and Thraustotheca clavata identify the ancestral oomycete secretome and reveal gene acquisitions by horizontal gene transfer.</title>
        <authorList>
            <person name="Misner I."/>
            <person name="Blouin N."/>
            <person name="Leonard G."/>
            <person name="Richards T.A."/>
            <person name="Lane C.E."/>
        </authorList>
    </citation>
    <scope>NUCLEOTIDE SEQUENCE [LARGE SCALE GENOMIC DNA]</scope>
    <source>
        <strain evidence="1 2">ATCC 34112</strain>
    </source>
</reference>
<dbReference type="AlphaFoldDB" id="A0A1W0ABR8"/>
<evidence type="ECO:0000313" key="1">
    <source>
        <dbReference type="EMBL" id="OQS07743.1"/>
    </source>
</evidence>
<protein>
    <submittedName>
        <fullName evidence="1">Uncharacterized protein</fullName>
    </submittedName>
</protein>
<proteinExistence type="predicted"/>